<keyword evidence="3 12" id="KW-0547">Nucleotide-binding</keyword>
<dbReference type="GO" id="GO:0005840">
    <property type="term" value="C:ribosome"/>
    <property type="evidence" value="ECO:0007669"/>
    <property type="project" value="TreeGrafter"/>
</dbReference>
<dbReference type="PROSITE" id="PS51195">
    <property type="entry name" value="Q_MOTIF"/>
    <property type="match status" value="1"/>
</dbReference>
<dbReference type="PROSITE" id="PS51194">
    <property type="entry name" value="HELICASE_CTER"/>
    <property type="match status" value="1"/>
</dbReference>
<keyword evidence="6 12" id="KW-0067">ATP-binding</keyword>
<dbReference type="InterPro" id="IPR001650">
    <property type="entry name" value="Helicase_C-like"/>
</dbReference>
<evidence type="ECO:0000259" key="13">
    <source>
        <dbReference type="PROSITE" id="PS51192"/>
    </source>
</evidence>
<evidence type="ECO:0000256" key="2">
    <source>
        <dbReference type="ARBA" id="ARBA00022490"/>
    </source>
</evidence>
<dbReference type="InterPro" id="IPR057325">
    <property type="entry name" value="DeaD_dimer"/>
</dbReference>
<comment type="similarity">
    <text evidence="8 12">Belongs to the DEAD box helicase family.</text>
</comment>
<dbReference type="AlphaFoldDB" id="F3Z378"/>
<dbReference type="InterPro" id="IPR050547">
    <property type="entry name" value="DEAD_box_RNA_helicases"/>
</dbReference>
<keyword evidence="17" id="KW-1185">Reference proteome</keyword>
<dbReference type="EMBL" id="CP003221">
    <property type="protein sequence ID" value="EGJ50322.1"/>
    <property type="molecule type" value="Genomic_DNA"/>
</dbReference>
<dbReference type="GO" id="GO:0033592">
    <property type="term" value="F:RNA strand annealing activity"/>
    <property type="evidence" value="ECO:0007669"/>
    <property type="project" value="TreeGrafter"/>
</dbReference>
<gene>
    <name evidence="16" type="ORF">Desaf_1993</name>
</gene>
<keyword evidence="2" id="KW-0963">Cytoplasm</keyword>
<evidence type="ECO:0000256" key="9">
    <source>
        <dbReference type="ARBA" id="ARBA00047984"/>
    </source>
</evidence>
<evidence type="ECO:0000313" key="17">
    <source>
        <dbReference type="Proteomes" id="UP000007844"/>
    </source>
</evidence>
<keyword evidence="7" id="KW-0346">Stress response</keyword>
<dbReference type="InterPro" id="IPR005580">
    <property type="entry name" value="DbpA/CsdA_RNA-bd_dom"/>
</dbReference>
<dbReference type="STRING" id="690850.Desaf_1993"/>
<evidence type="ECO:0000256" key="12">
    <source>
        <dbReference type="RuleBase" id="RU000492"/>
    </source>
</evidence>
<dbReference type="InterPro" id="IPR000629">
    <property type="entry name" value="RNA-helicase_DEAD-box_CS"/>
</dbReference>
<dbReference type="InterPro" id="IPR014001">
    <property type="entry name" value="Helicase_ATP-bd"/>
</dbReference>
<dbReference type="GO" id="GO:0005829">
    <property type="term" value="C:cytosol"/>
    <property type="evidence" value="ECO:0007669"/>
    <property type="project" value="TreeGrafter"/>
</dbReference>
<organism evidence="16 17">
    <name type="scientific">Desulfocurvibacter africanus subsp. africanus str. Walvis Bay</name>
    <dbReference type="NCBI Taxonomy" id="690850"/>
    <lineage>
        <taxon>Bacteria</taxon>
        <taxon>Pseudomonadati</taxon>
        <taxon>Thermodesulfobacteriota</taxon>
        <taxon>Desulfovibrionia</taxon>
        <taxon>Desulfovibrionales</taxon>
        <taxon>Desulfovibrionaceae</taxon>
        <taxon>Desulfocurvibacter</taxon>
    </lineage>
</organism>
<keyword evidence="5 12" id="KW-0347">Helicase</keyword>
<dbReference type="PANTHER" id="PTHR47963:SF8">
    <property type="entry name" value="ATP-DEPENDENT RNA HELICASE DEAD"/>
    <property type="match status" value="1"/>
</dbReference>
<dbReference type="InterPro" id="IPR014014">
    <property type="entry name" value="RNA_helicase_DEAD_Q_motif"/>
</dbReference>
<dbReference type="CDD" id="cd12252">
    <property type="entry name" value="RRM_DbpA"/>
    <property type="match status" value="1"/>
</dbReference>
<evidence type="ECO:0000256" key="1">
    <source>
        <dbReference type="ARBA" id="ARBA00012552"/>
    </source>
</evidence>
<dbReference type="eggNOG" id="COG0513">
    <property type="taxonomic scope" value="Bacteria"/>
</dbReference>
<dbReference type="Pfam" id="PF25399">
    <property type="entry name" value="DeaD_dimer"/>
    <property type="match status" value="1"/>
</dbReference>
<dbReference type="SMART" id="SM00490">
    <property type="entry name" value="HELICc"/>
    <property type="match status" value="1"/>
</dbReference>
<keyword evidence="4 12" id="KW-0378">Hydrolase</keyword>
<evidence type="ECO:0000256" key="7">
    <source>
        <dbReference type="ARBA" id="ARBA00023016"/>
    </source>
</evidence>
<dbReference type="GO" id="GO:0005524">
    <property type="term" value="F:ATP binding"/>
    <property type="evidence" value="ECO:0007669"/>
    <property type="project" value="UniProtKB-KW"/>
</dbReference>
<evidence type="ECO:0000256" key="4">
    <source>
        <dbReference type="ARBA" id="ARBA00022801"/>
    </source>
</evidence>
<dbReference type="Pfam" id="PF00270">
    <property type="entry name" value="DEAD"/>
    <property type="match status" value="1"/>
</dbReference>
<evidence type="ECO:0000259" key="14">
    <source>
        <dbReference type="PROSITE" id="PS51194"/>
    </source>
</evidence>
<name>F3Z378_DESAF</name>
<evidence type="ECO:0000256" key="3">
    <source>
        <dbReference type="ARBA" id="ARBA00022741"/>
    </source>
</evidence>
<proteinExistence type="inferred from homology"/>
<dbReference type="PROSITE" id="PS00039">
    <property type="entry name" value="DEAD_ATP_HELICASE"/>
    <property type="match status" value="1"/>
</dbReference>
<evidence type="ECO:0000256" key="5">
    <source>
        <dbReference type="ARBA" id="ARBA00022806"/>
    </source>
</evidence>
<dbReference type="KEGG" id="daf:Desaf_1993"/>
<evidence type="ECO:0000256" key="11">
    <source>
        <dbReference type="PROSITE-ProRule" id="PRU00552"/>
    </source>
</evidence>
<dbReference type="FunFam" id="3.40.50.300:FF:000108">
    <property type="entry name" value="ATP-dependent RNA helicase RhlE"/>
    <property type="match status" value="1"/>
</dbReference>
<dbReference type="GO" id="GO:0016787">
    <property type="term" value="F:hydrolase activity"/>
    <property type="evidence" value="ECO:0007669"/>
    <property type="project" value="UniProtKB-KW"/>
</dbReference>
<dbReference type="GO" id="GO:0009409">
    <property type="term" value="P:response to cold"/>
    <property type="evidence" value="ECO:0007669"/>
    <property type="project" value="TreeGrafter"/>
</dbReference>
<accession>F3Z378</accession>
<dbReference type="InterPro" id="IPR011545">
    <property type="entry name" value="DEAD/DEAH_box_helicase_dom"/>
</dbReference>
<feature type="domain" description="DEAD-box RNA helicase Q" evidence="15">
    <location>
        <begin position="4"/>
        <end position="32"/>
    </location>
</feature>
<dbReference type="Gene3D" id="3.30.70.330">
    <property type="match status" value="1"/>
</dbReference>
<dbReference type="Pfam" id="PF00271">
    <property type="entry name" value="Helicase_C"/>
    <property type="match status" value="1"/>
</dbReference>
<dbReference type="InterPro" id="IPR027417">
    <property type="entry name" value="P-loop_NTPase"/>
</dbReference>
<feature type="short sequence motif" description="Q motif" evidence="11">
    <location>
        <begin position="4"/>
        <end position="32"/>
    </location>
</feature>
<dbReference type="GO" id="GO:0042255">
    <property type="term" value="P:ribosome assembly"/>
    <property type="evidence" value="ECO:0007669"/>
    <property type="project" value="UniProtKB-ARBA"/>
</dbReference>
<dbReference type="HOGENOM" id="CLU_003041_21_0_7"/>
<dbReference type="PANTHER" id="PTHR47963">
    <property type="entry name" value="DEAD-BOX ATP-DEPENDENT RNA HELICASE 47, MITOCHONDRIAL"/>
    <property type="match status" value="1"/>
</dbReference>
<dbReference type="SUPFAM" id="SSF52540">
    <property type="entry name" value="P-loop containing nucleoside triphosphate hydrolases"/>
    <property type="match status" value="1"/>
</dbReference>
<dbReference type="SMART" id="SM00487">
    <property type="entry name" value="DEXDc"/>
    <property type="match status" value="1"/>
</dbReference>
<evidence type="ECO:0000256" key="8">
    <source>
        <dbReference type="ARBA" id="ARBA00038437"/>
    </source>
</evidence>
<dbReference type="RefSeq" id="WP_014260071.1">
    <property type="nucleotide sequence ID" value="NC_016629.1"/>
</dbReference>
<comment type="catalytic activity">
    <reaction evidence="9">
        <text>ATP + H2O = ADP + phosphate + H(+)</text>
        <dbReference type="Rhea" id="RHEA:13065"/>
        <dbReference type="ChEBI" id="CHEBI:15377"/>
        <dbReference type="ChEBI" id="CHEBI:15378"/>
        <dbReference type="ChEBI" id="CHEBI:30616"/>
        <dbReference type="ChEBI" id="CHEBI:43474"/>
        <dbReference type="ChEBI" id="CHEBI:456216"/>
        <dbReference type="EC" id="3.6.4.13"/>
    </reaction>
</comment>
<evidence type="ECO:0000256" key="10">
    <source>
        <dbReference type="ARBA" id="ARBA00074363"/>
    </source>
</evidence>
<evidence type="ECO:0000313" key="16">
    <source>
        <dbReference type="EMBL" id="EGJ50322.1"/>
    </source>
</evidence>
<sequence>MENLRFESLTLSKEMLKAIEDMGFEEASPIQALAIPLVMAGRDVVGQAQTGTGKTAAFGIPILEAVDPRSHDLQALVLCPTRELAIQVAEELNTLAKYKLNLRVLPVYGGQPIDRQFKALRQGVQIVIGTPGRVMDHMERGTLKLGKVRMVVLDEADEMLDMGFREDIERILDDVPEERQTIFFSATMRPEIMRLAEKYLDKPEFVKVSHKVLTVPNVEQIYYEVPRFGRLEAMCRIIDFYNPKLTVVFANTKKGVDELVEHLQARGYMADGLHGDMNQAQRDRVMAKFRAGSIEILIATDVAARGIDVEDIEAVFNYDIPSDVEYYVHRIGRTGRAGRSGRAFTFASGKEFYKLRDIQRFTKAKIVQHKVPTVTDVEQARTEKFLAAVRETIAEGGIDKYLRIAQEFVEEEQEATTLDLAAALLKMLMGTTEEPEKSKPGTPVKYGDTGAEPGMVRLFMNVGRRLKIGVKDVVGAIAGETGMPGRLIGKIEIYDKFTFVEVPEEYAEDVLRIMSNNQIRGNRIYIEPAVKR</sequence>
<feature type="domain" description="Helicase C-terminal" evidence="14">
    <location>
        <begin position="217"/>
        <end position="378"/>
    </location>
</feature>
<dbReference type="CDD" id="cd00268">
    <property type="entry name" value="DEADc"/>
    <property type="match status" value="1"/>
</dbReference>
<reference evidence="16 17" key="1">
    <citation type="journal article" date="2011" name="J. Bacteriol.">
        <title>Genome sequence of the mercury-methylating and pleomorphic Desulfovibrio africanus Strain Walvis Bay.</title>
        <authorList>
            <person name="Brown S.D."/>
            <person name="Wall J.D."/>
            <person name="Kucken A.M."/>
            <person name="Gilmour C.C."/>
            <person name="Podar M."/>
            <person name="Brandt C.C."/>
            <person name="Teshima H."/>
            <person name="Detter J.C."/>
            <person name="Han C.S."/>
            <person name="Land M.L."/>
            <person name="Lucas S."/>
            <person name="Han J."/>
            <person name="Pennacchio L."/>
            <person name="Nolan M."/>
            <person name="Pitluck S."/>
            <person name="Woyke T."/>
            <person name="Goodwin L."/>
            <person name="Palumbo A.V."/>
            <person name="Elias D.A."/>
        </authorList>
    </citation>
    <scope>NUCLEOTIDE SEQUENCE [LARGE SCALE GENOMIC DNA]</scope>
    <source>
        <strain evidence="16 17">Walvis Bay</strain>
    </source>
</reference>
<protein>
    <recommendedName>
        <fullName evidence="10">DEAD-box ATP-dependent RNA helicase RhpA</fullName>
        <ecNumber evidence="1">3.6.4.13</ecNumber>
    </recommendedName>
</protein>
<dbReference type="Pfam" id="PF03880">
    <property type="entry name" value="DbpA"/>
    <property type="match status" value="1"/>
</dbReference>
<feature type="domain" description="Helicase ATP-binding" evidence="13">
    <location>
        <begin position="35"/>
        <end position="206"/>
    </location>
</feature>
<dbReference type="CDD" id="cd18787">
    <property type="entry name" value="SF2_C_DEAD"/>
    <property type="match status" value="1"/>
</dbReference>
<dbReference type="EC" id="3.6.4.13" evidence="1"/>
<dbReference type="GO" id="GO:0003724">
    <property type="term" value="F:RNA helicase activity"/>
    <property type="evidence" value="ECO:0007669"/>
    <property type="project" value="UniProtKB-EC"/>
</dbReference>
<dbReference type="InterPro" id="IPR012677">
    <property type="entry name" value="Nucleotide-bd_a/b_plait_sf"/>
</dbReference>
<evidence type="ECO:0000259" key="15">
    <source>
        <dbReference type="PROSITE" id="PS51195"/>
    </source>
</evidence>
<dbReference type="InterPro" id="IPR044742">
    <property type="entry name" value="DEAD/DEAH_RhlB"/>
</dbReference>
<dbReference type="Proteomes" id="UP000007844">
    <property type="component" value="Chromosome"/>
</dbReference>
<evidence type="ECO:0000256" key="6">
    <source>
        <dbReference type="ARBA" id="ARBA00022840"/>
    </source>
</evidence>
<dbReference type="PROSITE" id="PS51192">
    <property type="entry name" value="HELICASE_ATP_BIND_1"/>
    <property type="match status" value="1"/>
</dbReference>
<dbReference type="Gene3D" id="3.40.50.300">
    <property type="entry name" value="P-loop containing nucleotide triphosphate hydrolases"/>
    <property type="match status" value="2"/>
</dbReference>